<protein>
    <submittedName>
        <fullName evidence="2">Uncharacterized protein</fullName>
    </submittedName>
</protein>
<dbReference type="STRING" id="1611254.A0A2G5UB47"/>
<keyword evidence="3" id="KW-1185">Reference proteome</keyword>
<comment type="caution">
    <text evidence="2">The sequence shown here is derived from an EMBL/GenBank/DDBJ whole genome shotgun (WGS) entry which is preliminary data.</text>
</comment>
<dbReference type="AlphaFoldDB" id="A0A2G5UB47"/>
<dbReference type="OrthoDB" id="10021675at2759"/>
<accession>A0A2G5UB47</accession>
<organism evidence="2 3">
    <name type="scientific">Caenorhabditis nigoni</name>
    <dbReference type="NCBI Taxonomy" id="1611254"/>
    <lineage>
        <taxon>Eukaryota</taxon>
        <taxon>Metazoa</taxon>
        <taxon>Ecdysozoa</taxon>
        <taxon>Nematoda</taxon>
        <taxon>Chromadorea</taxon>
        <taxon>Rhabditida</taxon>
        <taxon>Rhabditina</taxon>
        <taxon>Rhabditomorpha</taxon>
        <taxon>Rhabditoidea</taxon>
        <taxon>Rhabditidae</taxon>
        <taxon>Peloderinae</taxon>
        <taxon>Caenorhabditis</taxon>
    </lineage>
</organism>
<evidence type="ECO:0000256" key="1">
    <source>
        <dbReference type="SAM" id="MobiDB-lite"/>
    </source>
</evidence>
<evidence type="ECO:0000313" key="3">
    <source>
        <dbReference type="Proteomes" id="UP000230233"/>
    </source>
</evidence>
<reference evidence="3" key="1">
    <citation type="submission" date="2017-10" db="EMBL/GenBank/DDBJ databases">
        <title>Rapid genome shrinkage in a self-fertile nematode reveals novel sperm competition proteins.</title>
        <authorList>
            <person name="Yin D."/>
            <person name="Schwarz E.M."/>
            <person name="Thomas C.G."/>
            <person name="Felde R.L."/>
            <person name="Korf I.F."/>
            <person name="Cutter A.D."/>
            <person name="Schartner C.M."/>
            <person name="Ralston E.J."/>
            <person name="Meyer B.J."/>
            <person name="Haag E.S."/>
        </authorList>
    </citation>
    <scope>NUCLEOTIDE SEQUENCE [LARGE SCALE GENOMIC DNA]</scope>
    <source>
        <strain evidence="3">JU1422</strain>
    </source>
</reference>
<name>A0A2G5UB47_9PELO</name>
<gene>
    <name evidence="2" type="primary">Cnig_chr_IV.g15464</name>
    <name evidence="2" type="ORF">B9Z55_015464</name>
</gene>
<dbReference type="EMBL" id="PDUG01000004">
    <property type="protein sequence ID" value="PIC36496.1"/>
    <property type="molecule type" value="Genomic_DNA"/>
</dbReference>
<sequence>MVSLLASTILPFLSTSRRKIEDIINAMFGNEVYIRTQINQQISDLCRLLKSMPRNTEPCQYRKITGHGGSQKTVDSPDGGQNIGN</sequence>
<dbReference type="Proteomes" id="UP000230233">
    <property type="component" value="Chromosome IV"/>
</dbReference>
<feature type="region of interest" description="Disordered" evidence="1">
    <location>
        <begin position="60"/>
        <end position="85"/>
    </location>
</feature>
<proteinExistence type="predicted"/>
<evidence type="ECO:0000313" key="2">
    <source>
        <dbReference type="EMBL" id="PIC36496.1"/>
    </source>
</evidence>